<evidence type="ECO:0000313" key="8">
    <source>
        <dbReference type="EMBL" id="TGY52880.1"/>
    </source>
</evidence>
<organism evidence="8 9">
    <name type="scientific">Ligilactobacillus murinus</name>
    <dbReference type="NCBI Taxonomy" id="1622"/>
    <lineage>
        <taxon>Bacteria</taxon>
        <taxon>Bacillati</taxon>
        <taxon>Bacillota</taxon>
        <taxon>Bacilli</taxon>
        <taxon>Lactobacillales</taxon>
        <taxon>Lactobacillaceae</taxon>
        <taxon>Ligilactobacillus</taxon>
    </lineage>
</organism>
<feature type="domain" description="Gram-positive cocci surface proteins LPxTG" evidence="7">
    <location>
        <begin position="1719"/>
        <end position="1756"/>
    </location>
</feature>
<gene>
    <name evidence="8" type="ORF">E5340_10005</name>
</gene>
<keyword evidence="1" id="KW-0134">Cell wall</keyword>
<dbReference type="Gene3D" id="3.10.20.470">
    <property type="match status" value="4"/>
</dbReference>
<keyword evidence="6" id="KW-0812">Transmembrane</keyword>
<dbReference type="InterPro" id="IPR019931">
    <property type="entry name" value="LPXTG_anchor"/>
</dbReference>
<feature type="region of interest" description="Disordered" evidence="5">
    <location>
        <begin position="51"/>
        <end position="159"/>
    </location>
</feature>
<dbReference type="InterPro" id="IPR041558">
    <property type="entry name" value="MucBP_2"/>
</dbReference>
<keyword evidence="3" id="KW-0732">Signal</keyword>
<reference evidence="8 9" key="1">
    <citation type="submission" date="2019-04" db="EMBL/GenBank/DDBJ databases">
        <title>Microbes associate with the intestines of laboratory mice.</title>
        <authorList>
            <person name="Navarre W."/>
            <person name="Wong E."/>
            <person name="Huang K."/>
            <person name="Tropini C."/>
            <person name="Ng K."/>
            <person name="Yu B."/>
        </authorList>
    </citation>
    <scope>NUCLEOTIDE SEQUENCE [LARGE SCALE GENOMIC DNA]</scope>
    <source>
        <strain evidence="8 9">NM26_J9</strain>
    </source>
</reference>
<dbReference type="Pfam" id="PF17965">
    <property type="entry name" value="MucBP_2"/>
    <property type="match status" value="5"/>
</dbReference>
<sequence>MLSRNNNKLLIHKLEPKKQRFAIRKISVGIASVLIGFTFAGFSGVSADEATTTTKDHLKTETTTESSSVPTKEVELTSGTETQAKEAKTTPVADAKAQVTKDVKEQAPTQTVTAKETSEAPTSPENQTVTPATEDEASETQSFNVEKQAEPQANVDLTDSKVAYAATPTKAKDQQEGGFSVTDPDYSKYSYAGTNLQTLIDDFKIDYQNSEYVFQWIASTNGEHGIVFTVDRGKDADGNVVLTDNGSFNAYEYYTAYRGWSLWGNYTTEVKRKKYVIRYGDNKLDIGHIINDGSRNTITVDHFYTKNETPYTPVFVGGHSGIEKISGNGYGVLSIYTPQVVEQKAKINNGEVYKTQTGLTGQHYTTGIPKNAKVEKGKFLYAKNSQGTMSEFHKDVVLVNNYHDGVTVVYKELDDQGTMEVNVYDNSKYPADKYTMKVGETRKYGNVTIANPYVQQTTDITYEYRKLGSVELYDENGNYLDQKQYVNDANDAAKASLPKVPKEFTRGNIEYTLVKAKDLPSDLSRSIKYIYRGIETKVTQDTYTLTTEFVNENGKELKAAEPQTITWTTTTKRDIHTNKITKQTSPSKESYAAVNSPVILGYYATTTKLSGQKAEPKNATQKIIYHKLGKIIAKDSQGNILTTVDYENAANDATKIKEIVAPTIKGHHVKGEVIQPSDLGQDTVLNYGQDTQVAQIKYWDETAQKYITDAQGDDLETIETGAHNTEISHKKVTEQIHALKAKGYEYDVTDQGFLRVYFDDDDSKIQTFTVKLVHGMQAGIESKQITREIHIHHPKQEEVVPQTAILTRNVTRDKVTDEVSPTSAWNFANFEEVDLPAHKGYKIDETPAEIQNGKVVAKTVTPDEEDGKKIAVKYIPLEQHALVKYVDDSNGTLLDKEDIQGVTDAAIEHTNDEKIATYRAKGYELVFDELANESDLHFNAKDEPQVFVVHLKHKLEKVTNVAELEKTVTRTITVHMPDGTNQDKTQKVTFTRTGNKDLMTGHITWSAWSPAQEFEAYTVPVVPGYTPRQTTVKSTPVTADDKDTSITIDYTANAQKVLIKYIDVDDNDKAIKSQPLEGVTDQALATNIEVPANYELVANQALPKEVTFKADGNEPIIVKVQHKHQDVTDEYRNDVKKQDQIDHTVTRTITIKHPHAADKTHTQALHFTRQVTRDMATGQDTFGEWLPENADFFEEFTVPTLASDKGYTSEKTKIARLAHITGATNDQREVVNFNANTQKAHVHYIDDTTGKKLEDVHVTGKTDEPIKHDNKAKVQSYLDKGYELVSDDFATAGKPSYNAEAEEQHFEVHLKHGQKDVTAEYKQDDKRKSQVERTIKREVIIDHPKEAAESYVQTAHFTRNVTRDMVTGEEKPGEWIPEENTFFEEVPVSLKASDKGYTPAKTKVDRLENISANTPDQKEVVEFTPNEQHALVKYVDDSNGTLLAEEAIQGVTDAAIEHTNDDKITAYQAQGYELVSDELANESDPHFNAEDEAQVYTVHLKHGSKVVKADPGNVNSQKEVKRMIIVNAPDGTKTTKVQTVVFTRDGSKDLVTGKISYPDWDEIATKVFPQDDVPQYLGYTSIVAGRKQTTIAARNVRPTDADQEIEVSYVARPSKQVITYQDENGNQIKTQVVTGHTDETVKLVPVLPDGWELTAPDSFPENVTFAPEKNQVLVITVKRITMTASAKTETSGENTELAKQEVVNDTTDVTTNEKNEATLPQMGENDSEALAVSLLGLVTAAFSLFYFGKERKKTDN</sequence>
<dbReference type="Gene3D" id="3.10.20.320">
    <property type="entry name" value="Putative peptidoglycan bound protein (lpxtg motif)"/>
    <property type="match status" value="2"/>
</dbReference>
<evidence type="ECO:0000256" key="1">
    <source>
        <dbReference type="ARBA" id="ARBA00022512"/>
    </source>
</evidence>
<dbReference type="RefSeq" id="WP_135942422.1">
    <property type="nucleotide sequence ID" value="NZ_SRYK01000070.1"/>
</dbReference>
<accession>A0A4V3RNT2</accession>
<dbReference type="Gene3D" id="2.60.40.4300">
    <property type="match status" value="6"/>
</dbReference>
<keyword evidence="2" id="KW-0964">Secreted</keyword>
<feature type="compositionally biased region" description="Polar residues" evidence="5">
    <location>
        <begin position="107"/>
        <end position="131"/>
    </location>
</feature>
<evidence type="ECO:0000256" key="6">
    <source>
        <dbReference type="SAM" id="Phobius"/>
    </source>
</evidence>
<dbReference type="InterPro" id="IPR005877">
    <property type="entry name" value="YSIRK_signal_dom"/>
</dbReference>
<dbReference type="EMBL" id="SRYK01000070">
    <property type="protein sequence ID" value="TGY52880.1"/>
    <property type="molecule type" value="Genomic_DNA"/>
</dbReference>
<evidence type="ECO:0000259" key="7">
    <source>
        <dbReference type="PROSITE" id="PS50847"/>
    </source>
</evidence>
<proteinExistence type="predicted"/>
<keyword evidence="6" id="KW-0472">Membrane</keyword>
<protein>
    <submittedName>
        <fullName evidence="8">YSIRK-type signal peptide-containing protein</fullName>
    </submittedName>
</protein>
<evidence type="ECO:0000256" key="5">
    <source>
        <dbReference type="SAM" id="MobiDB-lite"/>
    </source>
</evidence>
<dbReference type="PROSITE" id="PS50847">
    <property type="entry name" value="GRAM_POS_ANCHORING"/>
    <property type="match status" value="1"/>
</dbReference>
<evidence type="ECO:0000256" key="4">
    <source>
        <dbReference type="ARBA" id="ARBA00023088"/>
    </source>
</evidence>
<dbReference type="NCBIfam" id="TIGR01168">
    <property type="entry name" value="YSIRK_signal"/>
    <property type="match status" value="1"/>
</dbReference>
<comment type="caution">
    <text evidence="8">The sequence shown here is derived from an EMBL/GenBank/DDBJ whole genome shotgun (WGS) entry which is preliminary data.</text>
</comment>
<name>A0A4V3RNT2_9LACO</name>
<dbReference type="Pfam" id="PF04650">
    <property type="entry name" value="YSIRK_signal"/>
    <property type="match status" value="1"/>
</dbReference>
<dbReference type="Proteomes" id="UP000306855">
    <property type="component" value="Unassembled WGS sequence"/>
</dbReference>
<keyword evidence="4" id="KW-0572">Peptidoglycan-anchor</keyword>
<dbReference type="Pfam" id="PF17966">
    <property type="entry name" value="Muc_B2"/>
    <property type="match status" value="6"/>
</dbReference>
<feature type="transmembrane region" description="Helical" evidence="6">
    <location>
        <begin position="1729"/>
        <end position="1747"/>
    </location>
</feature>
<dbReference type="InterPro" id="IPR041495">
    <property type="entry name" value="Mub_B2"/>
</dbReference>
<evidence type="ECO:0000256" key="3">
    <source>
        <dbReference type="ARBA" id="ARBA00022729"/>
    </source>
</evidence>
<evidence type="ECO:0000313" key="9">
    <source>
        <dbReference type="Proteomes" id="UP000306855"/>
    </source>
</evidence>
<keyword evidence="6" id="KW-1133">Transmembrane helix</keyword>
<evidence type="ECO:0000256" key="2">
    <source>
        <dbReference type="ARBA" id="ARBA00022525"/>
    </source>
</evidence>